<evidence type="ECO:0000313" key="11">
    <source>
        <dbReference type="EMBL" id="KAK0179433.1"/>
    </source>
</evidence>
<sequence length="294" mass="34707">MFIVCVKIFGVFRWRRQFLIICRGFESPEFELRTTDEIAIQKRYDNTIRWRKQILKISRSFEMSGLEPRTPDELAIQKQYDKAIRIFCLAYTIMCDVASSGTTFGRLFEIRRLNILPYRIYLPYNYSKPFLYRFTISLQFITVFIGSNIDAGFDTLFYGVMLQIISKINILKHRLKVTVTTLVEIYDKKPCNIQDYNEIEEKFFANWIKSHNAIISLYDQIEFAFSEVIFIQYSFSALSLCITVYLISQLEVFTTEFMGNFAYLIAATCEIFVFCIAANQVTFEVRNTLYIHQL</sequence>
<comment type="subcellular location">
    <subcellularLocation>
        <location evidence="1">Cell membrane</location>
        <topology evidence="1">Multi-pass membrane protein</topology>
    </subcellularLocation>
</comment>
<dbReference type="GO" id="GO:0005886">
    <property type="term" value="C:plasma membrane"/>
    <property type="evidence" value="ECO:0007669"/>
    <property type="project" value="UniProtKB-SubCell"/>
</dbReference>
<evidence type="ECO:0000256" key="10">
    <source>
        <dbReference type="SAM" id="Phobius"/>
    </source>
</evidence>
<keyword evidence="9" id="KW-0807">Transducer</keyword>
<protein>
    <recommendedName>
        <fullName evidence="13">7tm 6 domain containing protein</fullName>
    </recommendedName>
</protein>
<evidence type="ECO:0000256" key="4">
    <source>
        <dbReference type="ARBA" id="ARBA00022692"/>
    </source>
</evidence>
<keyword evidence="2" id="KW-1003">Cell membrane</keyword>
<keyword evidence="8" id="KW-0675">Receptor</keyword>
<name>A0AA39G147_MICHY</name>
<keyword evidence="3" id="KW-0716">Sensory transduction</keyword>
<dbReference type="Proteomes" id="UP001168972">
    <property type="component" value="Unassembled WGS sequence"/>
</dbReference>
<dbReference type="EMBL" id="JAQQBR010000003">
    <property type="protein sequence ID" value="KAK0179433.1"/>
    <property type="molecule type" value="Genomic_DNA"/>
</dbReference>
<dbReference type="GO" id="GO:0004984">
    <property type="term" value="F:olfactory receptor activity"/>
    <property type="evidence" value="ECO:0007669"/>
    <property type="project" value="InterPro"/>
</dbReference>
<evidence type="ECO:0000256" key="6">
    <source>
        <dbReference type="ARBA" id="ARBA00022989"/>
    </source>
</evidence>
<evidence type="ECO:0000256" key="9">
    <source>
        <dbReference type="ARBA" id="ARBA00023224"/>
    </source>
</evidence>
<reference evidence="11" key="1">
    <citation type="journal article" date="2023" name="bioRxiv">
        <title>Scaffold-level genome assemblies of two parasitoid biocontrol wasps reveal the parthenogenesis mechanism and an associated novel virus.</title>
        <authorList>
            <person name="Inwood S."/>
            <person name="Skelly J."/>
            <person name="Guhlin J."/>
            <person name="Harrop T."/>
            <person name="Goldson S."/>
            <person name="Dearden P."/>
        </authorList>
    </citation>
    <scope>NUCLEOTIDE SEQUENCE</scope>
    <source>
        <strain evidence="11">Lincoln</strain>
        <tissue evidence="11">Whole body</tissue>
    </source>
</reference>
<evidence type="ECO:0000256" key="3">
    <source>
        <dbReference type="ARBA" id="ARBA00022606"/>
    </source>
</evidence>
<dbReference type="GO" id="GO:0005549">
    <property type="term" value="F:odorant binding"/>
    <property type="evidence" value="ECO:0007669"/>
    <property type="project" value="InterPro"/>
</dbReference>
<comment type="caution">
    <text evidence="11">The sequence shown here is derived from an EMBL/GenBank/DDBJ whole genome shotgun (WGS) entry which is preliminary data.</text>
</comment>
<evidence type="ECO:0000256" key="7">
    <source>
        <dbReference type="ARBA" id="ARBA00023136"/>
    </source>
</evidence>
<dbReference type="GO" id="GO:0007165">
    <property type="term" value="P:signal transduction"/>
    <property type="evidence" value="ECO:0007669"/>
    <property type="project" value="UniProtKB-KW"/>
</dbReference>
<keyword evidence="12" id="KW-1185">Reference proteome</keyword>
<dbReference type="Pfam" id="PF02949">
    <property type="entry name" value="7tm_6"/>
    <property type="match status" value="1"/>
</dbReference>
<keyword evidence="4 10" id="KW-0812">Transmembrane</keyword>
<dbReference type="PANTHER" id="PTHR21137">
    <property type="entry name" value="ODORANT RECEPTOR"/>
    <property type="match status" value="1"/>
</dbReference>
<evidence type="ECO:0000313" key="12">
    <source>
        <dbReference type="Proteomes" id="UP001168972"/>
    </source>
</evidence>
<keyword evidence="7 10" id="KW-0472">Membrane</keyword>
<evidence type="ECO:0000256" key="8">
    <source>
        <dbReference type="ARBA" id="ARBA00023170"/>
    </source>
</evidence>
<dbReference type="InterPro" id="IPR004117">
    <property type="entry name" value="7tm6_olfct_rcpt"/>
</dbReference>
<proteinExistence type="predicted"/>
<evidence type="ECO:0000256" key="5">
    <source>
        <dbReference type="ARBA" id="ARBA00022725"/>
    </source>
</evidence>
<gene>
    <name evidence="11" type="ORF">PV327_005185</name>
</gene>
<dbReference type="PANTHER" id="PTHR21137:SF35">
    <property type="entry name" value="ODORANT RECEPTOR 19A-RELATED"/>
    <property type="match status" value="1"/>
</dbReference>
<evidence type="ECO:0000256" key="1">
    <source>
        <dbReference type="ARBA" id="ARBA00004651"/>
    </source>
</evidence>
<keyword evidence="5" id="KW-0552">Olfaction</keyword>
<reference evidence="11" key="2">
    <citation type="submission" date="2023-03" db="EMBL/GenBank/DDBJ databases">
        <authorList>
            <person name="Inwood S.N."/>
            <person name="Skelly J.G."/>
            <person name="Guhlin J."/>
            <person name="Harrop T.W.R."/>
            <person name="Goldson S.G."/>
            <person name="Dearden P.K."/>
        </authorList>
    </citation>
    <scope>NUCLEOTIDE SEQUENCE</scope>
    <source>
        <strain evidence="11">Lincoln</strain>
        <tissue evidence="11">Whole body</tissue>
    </source>
</reference>
<evidence type="ECO:0008006" key="13">
    <source>
        <dbReference type="Google" id="ProtNLM"/>
    </source>
</evidence>
<organism evidence="11 12">
    <name type="scientific">Microctonus hyperodae</name>
    <name type="common">Parasitoid wasp</name>
    <dbReference type="NCBI Taxonomy" id="165561"/>
    <lineage>
        <taxon>Eukaryota</taxon>
        <taxon>Metazoa</taxon>
        <taxon>Ecdysozoa</taxon>
        <taxon>Arthropoda</taxon>
        <taxon>Hexapoda</taxon>
        <taxon>Insecta</taxon>
        <taxon>Pterygota</taxon>
        <taxon>Neoptera</taxon>
        <taxon>Endopterygota</taxon>
        <taxon>Hymenoptera</taxon>
        <taxon>Apocrita</taxon>
        <taxon>Ichneumonoidea</taxon>
        <taxon>Braconidae</taxon>
        <taxon>Euphorinae</taxon>
        <taxon>Microctonus</taxon>
    </lineage>
</organism>
<feature type="transmembrane region" description="Helical" evidence="10">
    <location>
        <begin position="260"/>
        <end position="278"/>
    </location>
</feature>
<accession>A0AA39G147</accession>
<keyword evidence="6 10" id="KW-1133">Transmembrane helix</keyword>
<dbReference type="AlphaFoldDB" id="A0AA39G147"/>
<evidence type="ECO:0000256" key="2">
    <source>
        <dbReference type="ARBA" id="ARBA00022475"/>
    </source>
</evidence>
<feature type="transmembrane region" description="Helical" evidence="10">
    <location>
        <begin position="228"/>
        <end position="248"/>
    </location>
</feature>